<evidence type="ECO:0000313" key="4">
    <source>
        <dbReference type="Proteomes" id="UP001519271"/>
    </source>
</evidence>
<feature type="domain" description="Transposase InsH N-terminal" evidence="1">
    <location>
        <begin position="20"/>
        <end position="111"/>
    </location>
</feature>
<protein>
    <submittedName>
        <fullName evidence="3">Transposase</fullName>
    </submittedName>
</protein>
<dbReference type="RefSeq" id="WP_209461158.1">
    <property type="nucleotide sequence ID" value="NZ_JAGGKC010000068.1"/>
</dbReference>
<comment type="caution">
    <text evidence="3">The sequence shown here is derived from an EMBL/GenBank/DDBJ whole genome shotgun (WGS) entry which is preliminary data.</text>
</comment>
<dbReference type="NCBIfam" id="NF033551">
    <property type="entry name" value="transpos_IS1182"/>
    <property type="match status" value="1"/>
</dbReference>
<feature type="domain" description="Transposase DDE" evidence="2">
    <location>
        <begin position="356"/>
        <end position="481"/>
    </location>
</feature>
<dbReference type="PANTHER" id="PTHR35604:SF2">
    <property type="entry name" value="TRANSPOSASE INSH FOR INSERTION SEQUENCE ELEMENT IS5A-RELATED"/>
    <property type="match status" value="1"/>
</dbReference>
<evidence type="ECO:0000259" key="1">
    <source>
        <dbReference type="Pfam" id="PF05598"/>
    </source>
</evidence>
<dbReference type="PANTHER" id="PTHR35604">
    <property type="entry name" value="TRANSPOSASE INSH FOR INSERTION SEQUENCE ELEMENT IS5A-RELATED"/>
    <property type="match status" value="1"/>
</dbReference>
<accession>A0ABS4G8Z9</accession>
<dbReference type="EMBL" id="JAGGKC010000068">
    <property type="protein sequence ID" value="MBP1921011.1"/>
    <property type="molecule type" value="Genomic_DNA"/>
</dbReference>
<evidence type="ECO:0000313" key="3">
    <source>
        <dbReference type="EMBL" id="MBP1921011.1"/>
    </source>
</evidence>
<name>A0ABS4G8Z9_9CLOT</name>
<proteinExistence type="predicted"/>
<reference evidence="3 4" key="1">
    <citation type="submission" date="2021-03" db="EMBL/GenBank/DDBJ databases">
        <title>Genomic Encyclopedia of Type Strains, Phase IV (KMG-IV): sequencing the most valuable type-strain genomes for metagenomic binning, comparative biology and taxonomic classification.</title>
        <authorList>
            <person name="Goeker M."/>
        </authorList>
    </citation>
    <scope>NUCLEOTIDE SEQUENCE [LARGE SCALE GENOMIC DNA]</scope>
    <source>
        <strain evidence="3 4">DSM 6139</strain>
    </source>
</reference>
<dbReference type="InterPro" id="IPR025668">
    <property type="entry name" value="Tnp_DDE_dom"/>
</dbReference>
<dbReference type="InterPro" id="IPR008490">
    <property type="entry name" value="Transposase_InsH_N"/>
</dbReference>
<organism evidence="3 4">
    <name type="scientific">Youngiibacter multivorans</name>
    <dbReference type="NCBI Taxonomy" id="937251"/>
    <lineage>
        <taxon>Bacteria</taxon>
        <taxon>Bacillati</taxon>
        <taxon>Bacillota</taxon>
        <taxon>Clostridia</taxon>
        <taxon>Eubacteriales</taxon>
        <taxon>Clostridiaceae</taxon>
        <taxon>Youngiibacter</taxon>
    </lineage>
</organism>
<dbReference type="Pfam" id="PF13751">
    <property type="entry name" value="DDE_Tnp_1_6"/>
    <property type="match status" value="1"/>
</dbReference>
<dbReference type="Pfam" id="PF05598">
    <property type="entry name" value="DUF772"/>
    <property type="match status" value="1"/>
</dbReference>
<dbReference type="Proteomes" id="UP001519271">
    <property type="component" value="Unassembled WGS sequence"/>
</dbReference>
<evidence type="ECO:0000259" key="2">
    <source>
        <dbReference type="Pfam" id="PF13751"/>
    </source>
</evidence>
<dbReference type="InterPro" id="IPR047629">
    <property type="entry name" value="IS1182_transpos"/>
</dbReference>
<keyword evidence="4" id="KW-1185">Reference proteome</keyword>
<gene>
    <name evidence="3" type="ORF">J2Z34_003534</name>
</gene>
<sequence length="487" mass="55476">MINFQTEISLSKYSGLYDLIIPKNHILRRLSEEIDFSKIEDELIKKYCLDNGRNAIPPMRLIKYLVLKEMYTLSDVDLVERSMYDMSFKFFLGLTPEDEVIHPSSLTKFRKLRLKDTNIPTELVNLSVGYAIKKSLIKTGTIIVDSTHTKSQFNLKSQREILIESCKNLRKAVYHIDESYKDRMPAKVTSGIYEDQIEYAIKLTRLIRSDEEIIKNPTVMEALNYVEEVLADNQEHIERSKDSDARVGHKTADTSFFGYKTHLALTPERILTAFTITSGEKPDGKELEGLIAMTENVGVKVDSVVGDSAYSEKDNLEMAKERKIKLVSRLSESVTHSPNKNSPNFTFNKDAGMYVCKAGHMSIKKTITGKKKREKTGSAAVRTYFFDVEKCRLCPHREGCYKEGSKTKSFSVTLMSTIHSEQKTYQETEEFKTLAKERYKIEAKNSELKHGHGYDVASGRGLFGMELQGAFTIFAANMKRIFALLGD</sequence>